<organism evidence="2 3">
    <name type="scientific">Elsinoe ampelina</name>
    <dbReference type="NCBI Taxonomy" id="302913"/>
    <lineage>
        <taxon>Eukaryota</taxon>
        <taxon>Fungi</taxon>
        <taxon>Dikarya</taxon>
        <taxon>Ascomycota</taxon>
        <taxon>Pezizomycotina</taxon>
        <taxon>Dothideomycetes</taxon>
        <taxon>Dothideomycetidae</taxon>
        <taxon>Myriangiales</taxon>
        <taxon>Elsinoaceae</taxon>
        <taxon>Elsinoe</taxon>
    </lineage>
</organism>
<protein>
    <submittedName>
        <fullName evidence="2">Uncharacterized protein</fullName>
    </submittedName>
</protein>
<dbReference type="OrthoDB" id="3945482at2759"/>
<gene>
    <name evidence="2" type="ORF">BDZ85DRAFT_282578</name>
</gene>
<proteinExistence type="predicted"/>
<reference evidence="3" key="1">
    <citation type="journal article" date="2020" name="Stud. Mycol.">
        <title>101 Dothideomycetes genomes: A test case for predicting lifestyles and emergence of pathogens.</title>
        <authorList>
            <person name="Haridas S."/>
            <person name="Albert R."/>
            <person name="Binder M."/>
            <person name="Bloem J."/>
            <person name="LaButti K."/>
            <person name="Salamov A."/>
            <person name="Andreopoulos B."/>
            <person name="Baker S."/>
            <person name="Barry K."/>
            <person name="Bills G."/>
            <person name="Bluhm B."/>
            <person name="Cannon C."/>
            <person name="Castanera R."/>
            <person name="Culley D."/>
            <person name="Daum C."/>
            <person name="Ezra D."/>
            <person name="Gonzalez J."/>
            <person name="Henrissat B."/>
            <person name="Kuo A."/>
            <person name="Liang C."/>
            <person name="Lipzen A."/>
            <person name="Lutzoni F."/>
            <person name="Magnuson J."/>
            <person name="Mondo S."/>
            <person name="Nolan M."/>
            <person name="Ohm R."/>
            <person name="Pangilinan J."/>
            <person name="Park H.-J."/>
            <person name="Ramirez L."/>
            <person name="Alfaro M."/>
            <person name="Sun H."/>
            <person name="Tritt A."/>
            <person name="Yoshinaga Y."/>
            <person name="Zwiers L.-H."/>
            <person name="Turgeon B."/>
            <person name="Goodwin S."/>
            <person name="Spatafora J."/>
            <person name="Crous P."/>
            <person name="Grigoriev I."/>
        </authorList>
    </citation>
    <scope>NUCLEOTIDE SEQUENCE [LARGE SCALE GENOMIC DNA]</scope>
    <source>
        <strain evidence="3">CECT 20119</strain>
    </source>
</reference>
<name>A0A6A6GAW7_9PEZI</name>
<feature type="compositionally biased region" description="Basic and acidic residues" evidence="1">
    <location>
        <begin position="227"/>
        <end position="237"/>
    </location>
</feature>
<feature type="region of interest" description="Disordered" evidence="1">
    <location>
        <begin position="209"/>
        <end position="237"/>
    </location>
</feature>
<dbReference type="AlphaFoldDB" id="A0A6A6GAW7"/>
<sequence>MNSLAQQPIQTHSLIQNPPLPYNHPASQIVQPWAPAYSQIFVPASFSVLPQQGLLTGSQPPDIAGWVQRQILPPAESMPGSRLAMPYSRLTAEEVNRYRPQYAPGWWYMTDVQWFAHTVSIRNNYSRIGLIMETELGKRYTGNEACSNCNEKGWECWSFTPTAVRRIVTNARLRYAHCRGVGNQRVECTRMDICRREFMATDEGPLRSQGGHFGNLRVNLDRPVGGESRDTTAEEEN</sequence>
<evidence type="ECO:0000313" key="3">
    <source>
        <dbReference type="Proteomes" id="UP000799538"/>
    </source>
</evidence>
<evidence type="ECO:0000313" key="2">
    <source>
        <dbReference type="EMBL" id="KAF2222520.1"/>
    </source>
</evidence>
<evidence type="ECO:0000256" key="1">
    <source>
        <dbReference type="SAM" id="MobiDB-lite"/>
    </source>
</evidence>
<dbReference type="Proteomes" id="UP000799538">
    <property type="component" value="Unassembled WGS sequence"/>
</dbReference>
<dbReference type="EMBL" id="ML992508">
    <property type="protein sequence ID" value="KAF2222520.1"/>
    <property type="molecule type" value="Genomic_DNA"/>
</dbReference>
<keyword evidence="3" id="KW-1185">Reference proteome</keyword>
<accession>A0A6A6GAW7</accession>